<dbReference type="GO" id="GO:0005737">
    <property type="term" value="C:cytoplasm"/>
    <property type="evidence" value="ECO:0007669"/>
    <property type="project" value="TreeGrafter"/>
</dbReference>
<proteinExistence type="inferred from homology"/>
<keyword evidence="5 8" id="KW-0658">Purine biosynthesis</keyword>
<dbReference type="UniPathway" id="UPA00074">
    <property type="reaction ID" value="UER00131"/>
</dbReference>
<dbReference type="NCBIfam" id="NF010568">
    <property type="entry name" value="PRK13961.1"/>
    <property type="match status" value="1"/>
</dbReference>
<dbReference type="EMBL" id="DRFT01000116">
    <property type="protein sequence ID" value="HDZ49910.1"/>
    <property type="molecule type" value="Genomic_DNA"/>
</dbReference>
<dbReference type="GO" id="GO:0004639">
    <property type="term" value="F:phosphoribosylaminoimidazolesuccinocarboxamide synthase activity"/>
    <property type="evidence" value="ECO:0007669"/>
    <property type="project" value="UniProtKB-UniRule"/>
</dbReference>
<dbReference type="SUPFAM" id="SSF56104">
    <property type="entry name" value="SAICAR synthase-like"/>
    <property type="match status" value="1"/>
</dbReference>
<gene>
    <name evidence="8" type="primary">purC</name>
    <name evidence="10" type="ORF">ENH69_01665</name>
</gene>
<accession>A0A7C1M7T7</accession>
<keyword evidence="6 8" id="KW-0067">ATP-binding</keyword>
<dbReference type="AlphaFoldDB" id="A0A7C1M7T7"/>
<keyword evidence="3 8" id="KW-0436">Ligase</keyword>
<name>A0A7C1M7T7_UNCAE</name>
<evidence type="ECO:0000256" key="1">
    <source>
        <dbReference type="ARBA" id="ARBA00004672"/>
    </source>
</evidence>
<evidence type="ECO:0000256" key="2">
    <source>
        <dbReference type="ARBA" id="ARBA00010190"/>
    </source>
</evidence>
<evidence type="ECO:0000256" key="5">
    <source>
        <dbReference type="ARBA" id="ARBA00022755"/>
    </source>
</evidence>
<dbReference type="GO" id="GO:0006189">
    <property type="term" value="P:'de novo' IMP biosynthetic process"/>
    <property type="evidence" value="ECO:0007669"/>
    <property type="project" value="UniProtKB-UniRule"/>
</dbReference>
<reference evidence="10" key="1">
    <citation type="journal article" date="2020" name="mSystems">
        <title>Genome- and Community-Level Interaction Insights into Carbon Utilization and Element Cycling Functions of Hydrothermarchaeota in Hydrothermal Sediment.</title>
        <authorList>
            <person name="Zhou Z."/>
            <person name="Liu Y."/>
            <person name="Xu W."/>
            <person name="Pan J."/>
            <person name="Luo Z.H."/>
            <person name="Li M."/>
        </authorList>
    </citation>
    <scope>NUCLEOTIDE SEQUENCE [LARGE SCALE GENOMIC DNA]</scope>
    <source>
        <strain evidence="10">HyVt-329</strain>
    </source>
</reference>
<comment type="caution">
    <text evidence="10">The sequence shown here is derived from an EMBL/GenBank/DDBJ whole genome shotgun (WGS) entry which is preliminary data.</text>
</comment>
<comment type="similarity">
    <text evidence="2 8">Belongs to the SAICAR synthetase family.</text>
</comment>
<dbReference type="CDD" id="cd01414">
    <property type="entry name" value="SAICAR_synt_Sc"/>
    <property type="match status" value="1"/>
</dbReference>
<dbReference type="GO" id="GO:0005524">
    <property type="term" value="F:ATP binding"/>
    <property type="evidence" value="ECO:0007669"/>
    <property type="project" value="UniProtKB-KW"/>
</dbReference>
<evidence type="ECO:0000313" key="10">
    <source>
        <dbReference type="EMBL" id="HDZ49910.1"/>
    </source>
</evidence>
<dbReference type="FunFam" id="3.30.470.20:FF:000015">
    <property type="entry name" value="Phosphoribosylaminoimidazole-succinocarboxamide synthase"/>
    <property type="match status" value="1"/>
</dbReference>
<dbReference type="PANTHER" id="PTHR43700">
    <property type="entry name" value="PHOSPHORIBOSYLAMINOIMIDAZOLE-SUCCINOCARBOXAMIDE SYNTHASE"/>
    <property type="match status" value="1"/>
</dbReference>
<evidence type="ECO:0000259" key="9">
    <source>
        <dbReference type="Pfam" id="PF01259"/>
    </source>
</evidence>
<keyword evidence="4 8" id="KW-0547">Nucleotide-binding</keyword>
<dbReference type="EC" id="6.3.2.6" evidence="8"/>
<comment type="catalytic activity">
    <reaction evidence="7 8">
        <text>5-amino-1-(5-phospho-D-ribosyl)imidazole-4-carboxylate + L-aspartate + ATP = (2S)-2-[5-amino-1-(5-phospho-beta-D-ribosyl)imidazole-4-carboxamido]succinate + ADP + phosphate + 2 H(+)</text>
        <dbReference type="Rhea" id="RHEA:22628"/>
        <dbReference type="ChEBI" id="CHEBI:15378"/>
        <dbReference type="ChEBI" id="CHEBI:29991"/>
        <dbReference type="ChEBI" id="CHEBI:30616"/>
        <dbReference type="ChEBI" id="CHEBI:43474"/>
        <dbReference type="ChEBI" id="CHEBI:58443"/>
        <dbReference type="ChEBI" id="CHEBI:77657"/>
        <dbReference type="ChEBI" id="CHEBI:456216"/>
        <dbReference type="EC" id="6.3.2.6"/>
    </reaction>
</comment>
<protein>
    <recommendedName>
        <fullName evidence="8">Phosphoribosylaminoimidazole-succinocarboxamide synthase</fullName>
        <ecNumber evidence="8">6.3.2.6</ecNumber>
    </recommendedName>
    <alternativeName>
        <fullName evidence="8">SAICAR synthetase</fullName>
    </alternativeName>
</protein>
<evidence type="ECO:0000256" key="3">
    <source>
        <dbReference type="ARBA" id="ARBA00022598"/>
    </source>
</evidence>
<dbReference type="InterPro" id="IPR001636">
    <property type="entry name" value="SAICAR_synth"/>
</dbReference>
<dbReference type="NCBIfam" id="TIGR00081">
    <property type="entry name" value="purC"/>
    <property type="match status" value="1"/>
</dbReference>
<dbReference type="PROSITE" id="PS01057">
    <property type="entry name" value="SAICAR_SYNTHETASE_1"/>
    <property type="match status" value="1"/>
</dbReference>
<evidence type="ECO:0000256" key="8">
    <source>
        <dbReference type="HAMAP-Rule" id="MF_00137"/>
    </source>
</evidence>
<feature type="domain" description="SAICAR synthetase/ADE2 N-terminal" evidence="9">
    <location>
        <begin position="18"/>
        <end position="268"/>
    </location>
</feature>
<sequence length="300" mass="34451">MYEDEVVLNTNFSEVELFKRGKVRDIYQIKDKLLIVATDRISAFDCILPDGIPYKGKILTGLSEFWFNATQDIISNHLISSEEENFPRVLFPFRKILKGRSMLVKKSEPVPIECVVRGYLAGSAYKEYRMHHSICGIALPQKLRLADRLPEPIFTPATKAEKGHDVNISKEKMKEMIGSELTEKLEEISLKIYKRASKFLDCRGFILSDTKLEFGFHDGEVILIDELLTPDSSRFWSKKEYEPGSSPISFDKQFLRDYLSGLGWDKTPPAPSLPPAIIEKTSKKYLEAYQEITGKRLDKW</sequence>
<evidence type="ECO:0000256" key="4">
    <source>
        <dbReference type="ARBA" id="ARBA00022741"/>
    </source>
</evidence>
<dbReference type="Pfam" id="PF01259">
    <property type="entry name" value="SAICAR_synt"/>
    <property type="match status" value="1"/>
</dbReference>
<evidence type="ECO:0000256" key="6">
    <source>
        <dbReference type="ARBA" id="ARBA00022840"/>
    </source>
</evidence>
<dbReference type="InterPro" id="IPR018236">
    <property type="entry name" value="SAICAR_synthetase_CS"/>
</dbReference>
<dbReference type="Proteomes" id="UP000885667">
    <property type="component" value="Unassembled WGS sequence"/>
</dbReference>
<dbReference type="Gene3D" id="3.30.200.20">
    <property type="entry name" value="Phosphorylase Kinase, domain 1"/>
    <property type="match status" value="1"/>
</dbReference>
<comment type="pathway">
    <text evidence="1 8">Purine metabolism; IMP biosynthesis via de novo pathway; 5-amino-1-(5-phospho-D-ribosyl)imidazole-4-carboxamide from 5-amino-1-(5-phospho-D-ribosyl)imidazole-4-carboxylate: step 1/2.</text>
</comment>
<evidence type="ECO:0000256" key="7">
    <source>
        <dbReference type="ARBA" id="ARBA00048475"/>
    </source>
</evidence>
<organism evidence="10">
    <name type="scientific">Aerophobetes bacterium</name>
    <dbReference type="NCBI Taxonomy" id="2030807"/>
    <lineage>
        <taxon>Bacteria</taxon>
        <taxon>Candidatus Aerophobota</taxon>
    </lineage>
</organism>
<dbReference type="InterPro" id="IPR028923">
    <property type="entry name" value="SAICAR_synt/ADE2_N"/>
</dbReference>
<dbReference type="Gene3D" id="3.30.470.20">
    <property type="entry name" value="ATP-grasp fold, B domain"/>
    <property type="match status" value="1"/>
</dbReference>
<dbReference type="PANTHER" id="PTHR43700:SF1">
    <property type="entry name" value="PHOSPHORIBOSYLAMINOIMIDAZOLE-SUCCINOCARBOXAMIDE SYNTHASE"/>
    <property type="match status" value="1"/>
</dbReference>
<dbReference type="HAMAP" id="MF_00137">
    <property type="entry name" value="SAICAR_synth"/>
    <property type="match status" value="1"/>
</dbReference>